<dbReference type="GO" id="GO:0005509">
    <property type="term" value="F:calcium ion binding"/>
    <property type="evidence" value="ECO:0007669"/>
    <property type="project" value="InterPro"/>
</dbReference>
<dbReference type="CDD" id="cd00051">
    <property type="entry name" value="EFh"/>
    <property type="match status" value="1"/>
</dbReference>
<evidence type="ECO:0000259" key="2">
    <source>
        <dbReference type="PROSITE" id="PS50222"/>
    </source>
</evidence>
<dbReference type="InterPro" id="IPR002048">
    <property type="entry name" value="EF_hand_dom"/>
</dbReference>
<dbReference type="AlphaFoldDB" id="A0AAW1T1I9"/>
<organism evidence="3 4">
    <name type="scientific">Apatococcus fuscideae</name>
    <dbReference type="NCBI Taxonomy" id="2026836"/>
    <lineage>
        <taxon>Eukaryota</taxon>
        <taxon>Viridiplantae</taxon>
        <taxon>Chlorophyta</taxon>
        <taxon>core chlorophytes</taxon>
        <taxon>Trebouxiophyceae</taxon>
        <taxon>Chlorellales</taxon>
        <taxon>Chlorellaceae</taxon>
        <taxon>Apatococcus</taxon>
    </lineage>
</organism>
<comment type="caution">
    <text evidence="3">The sequence shown here is derived from an EMBL/GenBank/DDBJ whole genome shotgun (WGS) entry which is preliminary data.</text>
</comment>
<proteinExistence type="predicted"/>
<dbReference type="Pfam" id="PF13499">
    <property type="entry name" value="EF-hand_7"/>
    <property type="match status" value="1"/>
</dbReference>
<evidence type="ECO:0000313" key="4">
    <source>
        <dbReference type="Proteomes" id="UP001485043"/>
    </source>
</evidence>
<feature type="region of interest" description="Disordered" evidence="1">
    <location>
        <begin position="1"/>
        <end position="60"/>
    </location>
</feature>
<name>A0AAW1T1I9_9CHLO</name>
<reference evidence="3 4" key="1">
    <citation type="journal article" date="2024" name="Nat. Commun.">
        <title>Phylogenomics reveals the evolutionary origins of lichenization in chlorophyte algae.</title>
        <authorList>
            <person name="Puginier C."/>
            <person name="Libourel C."/>
            <person name="Otte J."/>
            <person name="Skaloud P."/>
            <person name="Haon M."/>
            <person name="Grisel S."/>
            <person name="Petersen M."/>
            <person name="Berrin J.G."/>
            <person name="Delaux P.M."/>
            <person name="Dal Grande F."/>
            <person name="Keller J."/>
        </authorList>
    </citation>
    <scope>NUCLEOTIDE SEQUENCE [LARGE SCALE GENOMIC DNA]</scope>
    <source>
        <strain evidence="3 4">SAG 2523</strain>
    </source>
</reference>
<keyword evidence="4" id="KW-1185">Reference proteome</keyword>
<feature type="compositionally biased region" description="Polar residues" evidence="1">
    <location>
        <begin position="1"/>
        <end position="17"/>
    </location>
</feature>
<evidence type="ECO:0000313" key="3">
    <source>
        <dbReference type="EMBL" id="KAK9863344.1"/>
    </source>
</evidence>
<protein>
    <recommendedName>
        <fullName evidence="2">EF-hand domain-containing protein</fullName>
    </recommendedName>
</protein>
<dbReference type="PROSITE" id="PS50222">
    <property type="entry name" value="EF_HAND_2"/>
    <property type="match status" value="1"/>
</dbReference>
<gene>
    <name evidence="3" type="ORF">WJX84_009895</name>
</gene>
<feature type="domain" description="EF-hand" evidence="2">
    <location>
        <begin position="57"/>
        <end position="92"/>
    </location>
</feature>
<dbReference type="EMBL" id="JALJOV010000485">
    <property type="protein sequence ID" value="KAK9863344.1"/>
    <property type="molecule type" value="Genomic_DNA"/>
</dbReference>
<dbReference type="InterPro" id="IPR011992">
    <property type="entry name" value="EF-hand-dom_pair"/>
</dbReference>
<accession>A0AAW1T1I9</accession>
<dbReference type="Proteomes" id="UP001485043">
    <property type="component" value="Unassembled WGS sequence"/>
</dbReference>
<dbReference type="Gene3D" id="1.10.238.10">
    <property type="entry name" value="EF-hand"/>
    <property type="match status" value="1"/>
</dbReference>
<dbReference type="SUPFAM" id="SSF47473">
    <property type="entry name" value="EF-hand"/>
    <property type="match status" value="1"/>
</dbReference>
<evidence type="ECO:0000256" key="1">
    <source>
        <dbReference type="SAM" id="MobiDB-lite"/>
    </source>
</evidence>
<feature type="compositionally biased region" description="Acidic residues" evidence="1">
    <location>
        <begin position="47"/>
        <end position="60"/>
    </location>
</feature>
<sequence>MDRLSPTQANSGGTAQFGSLPHQPGAQARQDRNPPSAADQDGLSEIQEGDEDPLPDFSDDEIAAAFAQYDSRGNGVMQVSDLADIMSDLQMQLDSEQLAQAAQQLDGQGTGQISFGEFLVWWRG</sequence>